<organism evidence="1 2">
    <name type="scientific">Nonomuraea spiralis</name>
    <dbReference type="NCBI Taxonomy" id="46182"/>
    <lineage>
        <taxon>Bacteria</taxon>
        <taxon>Bacillati</taxon>
        <taxon>Actinomycetota</taxon>
        <taxon>Actinomycetes</taxon>
        <taxon>Streptosporangiales</taxon>
        <taxon>Streptosporangiaceae</taxon>
        <taxon>Nonomuraea</taxon>
    </lineage>
</organism>
<dbReference type="Proteomes" id="UP001589647">
    <property type="component" value="Unassembled WGS sequence"/>
</dbReference>
<sequence>MLFSRIGAVGRIGAVRRVAAGLLAAAVVAAGGGLAAPGAAASVLRAPACKYRVVHVRTWLNVRAVPRGRIVDKLYPGDHSRGSCRRFDGWRRSHGTEHGRRGYSFSHYLKKFRRH</sequence>
<name>A0ABV5IN95_9ACTN</name>
<dbReference type="RefSeq" id="WP_189652475.1">
    <property type="nucleotide sequence ID" value="NZ_BMRC01000028.1"/>
</dbReference>
<dbReference type="EMBL" id="JBHMEI010000033">
    <property type="protein sequence ID" value="MFB9206033.1"/>
    <property type="molecule type" value="Genomic_DNA"/>
</dbReference>
<evidence type="ECO:0000313" key="2">
    <source>
        <dbReference type="Proteomes" id="UP001589647"/>
    </source>
</evidence>
<evidence type="ECO:0008006" key="3">
    <source>
        <dbReference type="Google" id="ProtNLM"/>
    </source>
</evidence>
<keyword evidence="2" id="KW-1185">Reference proteome</keyword>
<protein>
    <recommendedName>
        <fullName evidence="3">SH3 domain-containing protein</fullName>
    </recommendedName>
</protein>
<accession>A0ABV5IN95</accession>
<reference evidence="1 2" key="1">
    <citation type="submission" date="2024-09" db="EMBL/GenBank/DDBJ databases">
        <authorList>
            <person name="Sun Q."/>
            <person name="Mori K."/>
        </authorList>
    </citation>
    <scope>NUCLEOTIDE SEQUENCE [LARGE SCALE GENOMIC DNA]</scope>
    <source>
        <strain evidence="1 2">CCM 3426</strain>
    </source>
</reference>
<comment type="caution">
    <text evidence="1">The sequence shown here is derived from an EMBL/GenBank/DDBJ whole genome shotgun (WGS) entry which is preliminary data.</text>
</comment>
<proteinExistence type="predicted"/>
<evidence type="ECO:0000313" key="1">
    <source>
        <dbReference type="EMBL" id="MFB9206033.1"/>
    </source>
</evidence>
<gene>
    <name evidence="1" type="ORF">ACFFV7_32900</name>
</gene>